<gene>
    <name evidence="8" type="ORF">SAMN05421686_102162</name>
</gene>
<dbReference type="GO" id="GO:0016682">
    <property type="term" value="F:oxidoreductase activity, acting on diphenols and related substances as donors, oxygen as acceptor"/>
    <property type="evidence" value="ECO:0007669"/>
    <property type="project" value="TreeGrafter"/>
</dbReference>
<evidence type="ECO:0000313" key="9">
    <source>
        <dbReference type="Proteomes" id="UP000185639"/>
    </source>
</evidence>
<evidence type="ECO:0000256" key="2">
    <source>
        <dbReference type="ARBA" id="ARBA00007543"/>
    </source>
</evidence>
<feature type="transmembrane region" description="Helical" evidence="7">
    <location>
        <begin position="222"/>
        <end position="240"/>
    </location>
</feature>
<dbReference type="GO" id="GO:0005886">
    <property type="term" value="C:plasma membrane"/>
    <property type="evidence" value="ECO:0007669"/>
    <property type="project" value="UniProtKB-SubCell"/>
</dbReference>
<feature type="transmembrane region" description="Helical" evidence="7">
    <location>
        <begin position="298"/>
        <end position="320"/>
    </location>
</feature>
<comment type="subcellular location">
    <subcellularLocation>
        <location evidence="1">Cell membrane</location>
        <topology evidence="1">Multi-pass membrane protein</topology>
    </subcellularLocation>
</comment>
<evidence type="ECO:0000256" key="3">
    <source>
        <dbReference type="ARBA" id="ARBA00022475"/>
    </source>
</evidence>
<dbReference type="STRING" id="484498.SAMN05421686_102162"/>
<organism evidence="8 9">
    <name type="scientific">Thalassolituus maritimus</name>
    <dbReference type="NCBI Taxonomy" id="484498"/>
    <lineage>
        <taxon>Bacteria</taxon>
        <taxon>Pseudomonadati</taxon>
        <taxon>Pseudomonadota</taxon>
        <taxon>Gammaproteobacteria</taxon>
        <taxon>Oceanospirillales</taxon>
        <taxon>Oceanospirillaceae</taxon>
        <taxon>Thalassolituus</taxon>
    </lineage>
</organism>
<dbReference type="NCBIfam" id="TIGR00203">
    <property type="entry name" value="cydB"/>
    <property type="match status" value="1"/>
</dbReference>
<feature type="transmembrane region" description="Helical" evidence="7">
    <location>
        <begin position="115"/>
        <end position="137"/>
    </location>
</feature>
<dbReference type="OrthoDB" id="9776710at2"/>
<dbReference type="Pfam" id="PF02322">
    <property type="entry name" value="Cyt_bd_oxida_II"/>
    <property type="match status" value="1"/>
</dbReference>
<keyword evidence="5 7" id="KW-1133">Transmembrane helix</keyword>
<proteinExistence type="inferred from homology"/>
<feature type="transmembrane region" description="Helical" evidence="7">
    <location>
        <begin position="149"/>
        <end position="171"/>
    </location>
</feature>
<evidence type="ECO:0000256" key="6">
    <source>
        <dbReference type="ARBA" id="ARBA00023136"/>
    </source>
</evidence>
<feature type="transmembrane region" description="Helical" evidence="7">
    <location>
        <begin position="191"/>
        <end position="210"/>
    </location>
</feature>
<evidence type="ECO:0000313" key="8">
    <source>
        <dbReference type="EMBL" id="SIS51947.1"/>
    </source>
</evidence>
<reference evidence="9" key="1">
    <citation type="submission" date="2017-01" db="EMBL/GenBank/DDBJ databases">
        <authorList>
            <person name="Varghese N."/>
            <person name="Submissions S."/>
        </authorList>
    </citation>
    <scope>NUCLEOTIDE SEQUENCE [LARGE SCALE GENOMIC DNA]</scope>
    <source>
        <strain evidence="9">DSM 24913</strain>
    </source>
</reference>
<evidence type="ECO:0000256" key="4">
    <source>
        <dbReference type="ARBA" id="ARBA00022692"/>
    </source>
</evidence>
<name>A0A1N7JRL5_9GAMM</name>
<dbReference type="Proteomes" id="UP000185639">
    <property type="component" value="Unassembled WGS sequence"/>
</dbReference>
<dbReference type="RefSeq" id="WP_076514322.1">
    <property type="nucleotide sequence ID" value="NZ_FTOH01000002.1"/>
</dbReference>
<keyword evidence="6 7" id="KW-0472">Membrane</keyword>
<dbReference type="PANTHER" id="PTHR43141:SF2">
    <property type="entry name" value="BLR3729 PROTEIN"/>
    <property type="match status" value="1"/>
</dbReference>
<evidence type="ECO:0000256" key="5">
    <source>
        <dbReference type="ARBA" id="ARBA00022989"/>
    </source>
</evidence>
<feature type="transmembrane region" description="Helical" evidence="7">
    <location>
        <begin position="12"/>
        <end position="40"/>
    </location>
</feature>
<feature type="transmembrane region" description="Helical" evidence="7">
    <location>
        <begin position="261"/>
        <end position="278"/>
    </location>
</feature>
<evidence type="ECO:0000256" key="1">
    <source>
        <dbReference type="ARBA" id="ARBA00004651"/>
    </source>
</evidence>
<dbReference type="AlphaFoldDB" id="A0A1N7JRL5"/>
<dbReference type="GO" id="GO:0009055">
    <property type="term" value="F:electron transfer activity"/>
    <property type="evidence" value="ECO:0007669"/>
    <property type="project" value="TreeGrafter"/>
</dbReference>
<dbReference type="InterPro" id="IPR003317">
    <property type="entry name" value="Cyt-d_oxidase_su2"/>
</dbReference>
<sequence length="333" mass="37112">MNFDYDWLPMVFAAIMGLSILLYVILDGYDLGVGMLMALAQKEEKDRMIASIGPFWDANETWLVFAVGILLVAFPSSHGYVLTALYIPATIMLIALILRGVSFDFRAKARSSHKALWDSCFVIGSAVAALTQGYMLGQYIMGFENNTETLVFSLLTAVAVAAGYALIGACWLIMKTEGMLQARAVRLARPLVWLTAAGIALISLATPYVSERIFERWVSQPEVWYLVPIPVLTALSILALHRLLKVMPLPDDRYYRRPFQLTAMLFVLCFVGLAYSFYPYTVPGVMTLYDSAASRDSLLIMFYGAAFVLPVIAGYTVFAYRVFHGKARDLTYD</sequence>
<dbReference type="PANTHER" id="PTHR43141">
    <property type="entry name" value="CYTOCHROME BD2 SUBUNIT II"/>
    <property type="match status" value="1"/>
</dbReference>
<keyword evidence="9" id="KW-1185">Reference proteome</keyword>
<protein>
    <submittedName>
        <fullName evidence="8">Cytochrome bd-I ubiquinol oxidase subunit 2 apoprotein</fullName>
    </submittedName>
</protein>
<dbReference type="EMBL" id="FTOH01000002">
    <property type="protein sequence ID" value="SIS51947.1"/>
    <property type="molecule type" value="Genomic_DNA"/>
</dbReference>
<dbReference type="GO" id="GO:0019646">
    <property type="term" value="P:aerobic electron transport chain"/>
    <property type="evidence" value="ECO:0007669"/>
    <property type="project" value="TreeGrafter"/>
</dbReference>
<feature type="transmembrane region" description="Helical" evidence="7">
    <location>
        <begin position="84"/>
        <end position="103"/>
    </location>
</feature>
<comment type="similarity">
    <text evidence="2">Belongs to the cytochrome ubiquinol oxidase subunit 2 family.</text>
</comment>
<keyword evidence="4 7" id="KW-0812">Transmembrane</keyword>
<dbReference type="GO" id="GO:0070069">
    <property type="term" value="C:cytochrome complex"/>
    <property type="evidence" value="ECO:0007669"/>
    <property type="project" value="TreeGrafter"/>
</dbReference>
<evidence type="ECO:0000256" key="7">
    <source>
        <dbReference type="SAM" id="Phobius"/>
    </source>
</evidence>
<keyword evidence="3" id="KW-1003">Cell membrane</keyword>
<accession>A0A1N7JRL5</accession>